<dbReference type="GO" id="GO:0051537">
    <property type="term" value="F:2 iron, 2 sulfur cluster binding"/>
    <property type="evidence" value="ECO:0007669"/>
    <property type="project" value="UniProtKB-KW"/>
</dbReference>
<evidence type="ECO:0000256" key="5">
    <source>
        <dbReference type="ARBA" id="ARBA00022714"/>
    </source>
</evidence>
<dbReference type="SUPFAM" id="SSF46458">
    <property type="entry name" value="Globin-like"/>
    <property type="match status" value="1"/>
</dbReference>
<evidence type="ECO:0000256" key="2">
    <source>
        <dbReference type="ARBA" id="ARBA00001974"/>
    </source>
</evidence>
<dbReference type="EMBL" id="JACBZT010000001">
    <property type="protein sequence ID" value="NYJ06426.1"/>
    <property type="molecule type" value="Genomic_DNA"/>
</dbReference>
<evidence type="ECO:0000256" key="3">
    <source>
        <dbReference type="ARBA" id="ARBA00006401"/>
    </source>
</evidence>
<dbReference type="InterPro" id="IPR012292">
    <property type="entry name" value="Globin/Proto"/>
</dbReference>
<comment type="cofactor">
    <cofactor evidence="2">
        <name>FAD</name>
        <dbReference type="ChEBI" id="CHEBI:57692"/>
    </cofactor>
</comment>
<keyword evidence="7" id="KW-0411">Iron-sulfur</keyword>
<dbReference type="InterPro" id="IPR050415">
    <property type="entry name" value="MRET"/>
</dbReference>
<keyword evidence="11" id="KW-0813">Transport</keyword>
<keyword evidence="11" id="KW-0408">Iron</keyword>
<dbReference type="GO" id="GO:0008941">
    <property type="term" value="F:nitric oxide dioxygenase NAD(P)H activity"/>
    <property type="evidence" value="ECO:0007669"/>
    <property type="project" value="UniProtKB-EC"/>
</dbReference>
<dbReference type="PROSITE" id="PS01033">
    <property type="entry name" value="GLOBIN"/>
    <property type="match status" value="1"/>
</dbReference>
<dbReference type="InterPro" id="IPR001433">
    <property type="entry name" value="OxRdtase_FAD/NAD-bd"/>
</dbReference>
<dbReference type="CDD" id="cd19753">
    <property type="entry name" value="Mb-like_oxidoreductase"/>
    <property type="match status" value="1"/>
</dbReference>
<dbReference type="Gene3D" id="1.10.490.10">
    <property type="entry name" value="Globins"/>
    <property type="match status" value="1"/>
</dbReference>
<keyword evidence="15" id="KW-1185">Reference proteome</keyword>
<feature type="domain" description="FAD-binding FR-type" evidence="13">
    <location>
        <begin position="136"/>
        <end position="236"/>
    </location>
</feature>
<evidence type="ECO:0000256" key="4">
    <source>
        <dbReference type="ARBA" id="ARBA00012229"/>
    </source>
</evidence>
<dbReference type="InterPro" id="IPR008333">
    <property type="entry name" value="Cbr1-like_FAD-bd_dom"/>
</dbReference>
<dbReference type="PRINTS" id="PR00410">
    <property type="entry name" value="PHEHYDRXLASE"/>
</dbReference>
<reference evidence="14 15" key="1">
    <citation type="submission" date="2020-07" db="EMBL/GenBank/DDBJ databases">
        <title>Sequencing the genomes of 1000 actinobacteria strains.</title>
        <authorList>
            <person name="Klenk H.-P."/>
        </authorList>
    </citation>
    <scope>NUCLEOTIDE SEQUENCE [LARGE SCALE GENOMIC DNA]</scope>
    <source>
        <strain evidence="14 15">DSM 104001</strain>
    </source>
</reference>
<dbReference type="GO" id="GO:0019825">
    <property type="term" value="F:oxygen binding"/>
    <property type="evidence" value="ECO:0007669"/>
    <property type="project" value="InterPro"/>
</dbReference>
<dbReference type="InterPro" id="IPR000971">
    <property type="entry name" value="Globin"/>
</dbReference>
<dbReference type="SUPFAM" id="SSF63380">
    <property type="entry name" value="Riboflavin synthase domain-like"/>
    <property type="match status" value="1"/>
</dbReference>
<comment type="catalytic activity">
    <reaction evidence="10">
        <text>2 nitric oxide + NADPH + 2 O2 = 2 nitrate + NADP(+) + H(+)</text>
        <dbReference type="Rhea" id="RHEA:19465"/>
        <dbReference type="ChEBI" id="CHEBI:15378"/>
        <dbReference type="ChEBI" id="CHEBI:15379"/>
        <dbReference type="ChEBI" id="CHEBI:16480"/>
        <dbReference type="ChEBI" id="CHEBI:17632"/>
        <dbReference type="ChEBI" id="CHEBI:57783"/>
        <dbReference type="ChEBI" id="CHEBI:58349"/>
        <dbReference type="EC" id="1.14.12.17"/>
    </reaction>
</comment>
<keyword evidence="5" id="KW-0001">2Fe-2S</keyword>
<protein>
    <recommendedName>
        <fullName evidence="4">nitric oxide dioxygenase</fullName>
        <ecNumber evidence="4">1.14.12.17</ecNumber>
    </recommendedName>
</protein>
<dbReference type="Proteomes" id="UP000541969">
    <property type="component" value="Unassembled WGS sequence"/>
</dbReference>
<comment type="catalytic activity">
    <reaction evidence="9">
        <text>2 nitric oxide + NADH + 2 O2 = 2 nitrate + NAD(+) + H(+)</text>
        <dbReference type="Rhea" id="RHEA:19469"/>
        <dbReference type="ChEBI" id="CHEBI:15378"/>
        <dbReference type="ChEBI" id="CHEBI:15379"/>
        <dbReference type="ChEBI" id="CHEBI:16480"/>
        <dbReference type="ChEBI" id="CHEBI:17632"/>
        <dbReference type="ChEBI" id="CHEBI:57540"/>
        <dbReference type="ChEBI" id="CHEBI:57945"/>
        <dbReference type="EC" id="1.14.12.17"/>
    </reaction>
</comment>
<evidence type="ECO:0000256" key="9">
    <source>
        <dbReference type="ARBA" id="ARBA00048649"/>
    </source>
</evidence>
<comment type="similarity">
    <text evidence="11">Belongs to the globin family.</text>
</comment>
<sequence>MDIPAMRASFAKAAAAGDEAPLYFYSHLFLSHPETRKLFPVSMAHQRDRLFNALGDVVHYVDDLDTLVPILQALGRDHRKFGTVAEHYPAVGASLLATLQHFDDAWTADLAQDWTAAYQLVAQVMIEAAEAASEQPPWWDADVVEHDRRTFDVAVVKIKPRNPFGYQPGQSISLETELRPKLWRYYSPANAPRPDGTMELHVKARDGGPVSSALVRQLVVGDVLRLGPPLGHLGLDRDSDRDLLLVAGGMGLAPLKALIDQVVRFGPKRRVDLFIGARIEDQLYDRADLDRLTTENPWLTVTYAVSDDKESSLEHGDIGDVVDRHGPWRSRDVYIAGPAPMVEDTEARLLASGLPQERIRAEVFAPSRQGPNVEGDVTE</sequence>
<keyword evidence="11" id="KW-0349">Heme</keyword>
<dbReference type="Pfam" id="PF00175">
    <property type="entry name" value="NAD_binding_1"/>
    <property type="match status" value="1"/>
</dbReference>
<dbReference type="InterPro" id="IPR001709">
    <property type="entry name" value="Flavoprot_Pyr_Nucl_cyt_Rdtase"/>
</dbReference>
<keyword evidence="11" id="KW-0561">Oxygen transport</keyword>
<accession>A0A853CGR2</accession>
<dbReference type="InterPro" id="IPR009050">
    <property type="entry name" value="Globin-like_sf"/>
</dbReference>
<evidence type="ECO:0000256" key="7">
    <source>
        <dbReference type="ARBA" id="ARBA00023014"/>
    </source>
</evidence>
<keyword evidence="6" id="KW-0521">NADP</keyword>
<evidence type="ECO:0000256" key="10">
    <source>
        <dbReference type="ARBA" id="ARBA00049433"/>
    </source>
</evidence>
<dbReference type="SUPFAM" id="SSF52343">
    <property type="entry name" value="Ferredoxin reductase-like, C-terminal NADP-linked domain"/>
    <property type="match status" value="1"/>
</dbReference>
<proteinExistence type="inferred from homology"/>
<dbReference type="PROSITE" id="PS51384">
    <property type="entry name" value="FAD_FR"/>
    <property type="match status" value="1"/>
</dbReference>
<dbReference type="GO" id="GO:0005344">
    <property type="term" value="F:oxygen carrier activity"/>
    <property type="evidence" value="ECO:0007669"/>
    <property type="project" value="UniProtKB-KW"/>
</dbReference>
<keyword evidence="8" id="KW-0520">NAD</keyword>
<comment type="caution">
    <text evidence="14">The sequence shown here is derived from an EMBL/GenBank/DDBJ whole genome shotgun (WGS) entry which is preliminary data.</text>
</comment>
<dbReference type="AlphaFoldDB" id="A0A853CGR2"/>
<dbReference type="PRINTS" id="PR00371">
    <property type="entry name" value="FPNCR"/>
</dbReference>
<dbReference type="RefSeq" id="WP_179717533.1">
    <property type="nucleotide sequence ID" value="NZ_JACBZT010000001.1"/>
</dbReference>
<dbReference type="InterPro" id="IPR017927">
    <property type="entry name" value="FAD-bd_FR_type"/>
</dbReference>
<dbReference type="Gene3D" id="3.40.50.80">
    <property type="entry name" value="Nucleotide-binding domain of ferredoxin-NADP reductase (FNR) module"/>
    <property type="match status" value="1"/>
</dbReference>
<dbReference type="Gene3D" id="2.40.30.10">
    <property type="entry name" value="Translation factors"/>
    <property type="match status" value="1"/>
</dbReference>
<dbReference type="PANTHER" id="PTHR47354">
    <property type="entry name" value="NADH OXIDOREDUCTASE HCR"/>
    <property type="match status" value="1"/>
</dbReference>
<evidence type="ECO:0000259" key="12">
    <source>
        <dbReference type="PROSITE" id="PS01033"/>
    </source>
</evidence>
<comment type="similarity">
    <text evidence="3">In the C-terminal section; belongs to the flavoprotein pyridine nucleotide cytochrome reductase family.</text>
</comment>
<dbReference type="EC" id="1.14.12.17" evidence="4"/>
<dbReference type="GO" id="GO:0020037">
    <property type="term" value="F:heme binding"/>
    <property type="evidence" value="ECO:0007669"/>
    <property type="project" value="InterPro"/>
</dbReference>
<organism evidence="14 15">
    <name type="scientific">Petropleomorpha daqingensis</name>
    <dbReference type="NCBI Taxonomy" id="2026353"/>
    <lineage>
        <taxon>Bacteria</taxon>
        <taxon>Bacillati</taxon>
        <taxon>Actinomycetota</taxon>
        <taxon>Actinomycetes</taxon>
        <taxon>Geodermatophilales</taxon>
        <taxon>Geodermatophilaceae</taxon>
        <taxon>Petropleomorpha</taxon>
    </lineage>
</organism>
<evidence type="ECO:0000256" key="1">
    <source>
        <dbReference type="ARBA" id="ARBA00001970"/>
    </source>
</evidence>
<evidence type="ECO:0000256" key="8">
    <source>
        <dbReference type="ARBA" id="ARBA00023027"/>
    </source>
</evidence>
<evidence type="ECO:0000313" key="14">
    <source>
        <dbReference type="EMBL" id="NYJ06426.1"/>
    </source>
</evidence>
<evidence type="ECO:0000256" key="11">
    <source>
        <dbReference type="RuleBase" id="RU000356"/>
    </source>
</evidence>
<feature type="domain" description="Globin" evidence="12">
    <location>
        <begin position="1"/>
        <end position="130"/>
    </location>
</feature>
<dbReference type="InterPro" id="IPR017938">
    <property type="entry name" value="Riboflavin_synthase-like_b-brl"/>
</dbReference>
<dbReference type="InterPro" id="IPR039261">
    <property type="entry name" value="FNR_nucleotide-bd"/>
</dbReference>
<evidence type="ECO:0000256" key="6">
    <source>
        <dbReference type="ARBA" id="ARBA00022857"/>
    </source>
</evidence>
<keyword evidence="11" id="KW-0479">Metal-binding</keyword>
<evidence type="ECO:0000259" key="13">
    <source>
        <dbReference type="PROSITE" id="PS51384"/>
    </source>
</evidence>
<dbReference type="CDD" id="cd06187">
    <property type="entry name" value="O2ase_reductase_like"/>
    <property type="match status" value="1"/>
</dbReference>
<dbReference type="PANTHER" id="PTHR47354:SF5">
    <property type="entry name" value="PROTEIN RFBI"/>
    <property type="match status" value="1"/>
</dbReference>
<gene>
    <name evidence="14" type="ORF">GGQ55_002704</name>
</gene>
<dbReference type="Pfam" id="PF00970">
    <property type="entry name" value="FAD_binding_6"/>
    <property type="match status" value="1"/>
</dbReference>
<evidence type="ECO:0000313" key="15">
    <source>
        <dbReference type="Proteomes" id="UP000541969"/>
    </source>
</evidence>
<dbReference type="Pfam" id="PF00042">
    <property type="entry name" value="Globin"/>
    <property type="match status" value="1"/>
</dbReference>
<name>A0A853CGR2_9ACTN</name>
<comment type="cofactor">
    <cofactor evidence="1">
        <name>heme b</name>
        <dbReference type="ChEBI" id="CHEBI:60344"/>
    </cofactor>
</comment>